<reference evidence="2" key="1">
    <citation type="submission" date="2021-12" db="EMBL/GenBank/DDBJ databases">
        <authorList>
            <person name="Ulrich A."/>
        </authorList>
    </citation>
    <scope>NUCLEOTIDE SEQUENCE</scope>
    <source>
        <strain evidence="2">A1P009</strain>
    </source>
</reference>
<evidence type="ECO:0000313" key="2">
    <source>
        <dbReference type="EMBL" id="MCD9098596.1"/>
    </source>
</evidence>
<keyword evidence="3" id="KW-1185">Reference proteome</keyword>
<evidence type="ECO:0000313" key="3">
    <source>
        <dbReference type="Proteomes" id="UP001430360"/>
    </source>
</evidence>
<protein>
    <submittedName>
        <fullName evidence="2">Glycosyltransferase family 4 protein</fullName>
    </submittedName>
</protein>
<dbReference type="RefSeq" id="WP_232137951.1">
    <property type="nucleotide sequence ID" value="NZ_JAJQKU010000007.1"/>
</dbReference>
<dbReference type="PANTHER" id="PTHR46401">
    <property type="entry name" value="GLYCOSYLTRANSFERASE WBBK-RELATED"/>
    <property type="match status" value="1"/>
</dbReference>
<dbReference type="Proteomes" id="UP001430360">
    <property type="component" value="Unassembled WGS sequence"/>
</dbReference>
<dbReference type="InterPro" id="IPR001296">
    <property type="entry name" value="Glyco_trans_1"/>
</dbReference>
<proteinExistence type="predicted"/>
<gene>
    <name evidence="2" type="ORF">LTT95_16780</name>
</gene>
<name>A0ABS8UIP5_9GAMM</name>
<sequence>MRVLISVRCAHVTSGAQQADEVATFVASIVEAADATDDVHLVFDAALGEAIEVIRNAASELPPQRTRVWGGTGDSSEPILGVQAARDLRLRRCIAELEPEAMIDICLGESVGLTYPQGVFPKPSCASGARFDHATVTVQAVSEDRLEAIRDRLGIEMVCIPDSGPSTGRALSDPPACEGARDDIRTRGDSGPDVAECHLLAAGPGLDGAVSRLLRSGGHVQLRSGALQALSRELSLDTTLQLAHACGGYASVRSTLMGEALTIADVEAWLASVSRGARAVTANDAWYEHRRMLDAALFHCLGDAVEAPGIAGALHHDILGAVAGPRRLLVDISALVKFDAKSGIQRVVRNILSHLESALPERYQIAPIAFMDDGRCLHASRFYARFVGLPYDVPDDGAFVPRPGDIFLGLDLSAHIVPVHQSRFEWMRRLGIPIHFVVYDLLPIRRPECFDPRVVNLFQAWYASIAVLADGVLCISRAVADEFADWLDEHKPKRIGALGIDYFHLGADIVDSAHREADSPHPVDGRRYVLMVSTLEPRKGYAQALAAFELLWAKGTDLSLVIVGKQGWMMEALVERLRGHPELGRRLHWFEGIDDALLASLYQHADGLLSASEGEGFGLPLIEAAQYGVPVLCRDLPVFREIAGEAATYFDGYEPEALADAIAQWNETLGACPSGQVPWKTWREATSEFVAALTSDQPYRRWIGNEDRYLFSGYNPRLQTLVGERSHGDIVTSGREGVLVYGPYMSLGAGSYRLRIRGELSAPHIDATLVEVVAMQASLQVAAWHVIASEDGMIVDAEFRLPDDVDDLEVRLTLSSEHAVRFSRIEIVRHQALPTQPPVTESPRKSEERVQ</sequence>
<accession>A0ABS8UIP5</accession>
<dbReference type="Gene3D" id="3.40.50.2000">
    <property type="entry name" value="Glycogen Phosphorylase B"/>
    <property type="match status" value="1"/>
</dbReference>
<comment type="caution">
    <text evidence="2">The sequence shown here is derived from an EMBL/GenBank/DDBJ whole genome shotgun (WGS) entry which is preliminary data.</text>
</comment>
<evidence type="ECO:0000259" key="1">
    <source>
        <dbReference type="Pfam" id="PF00534"/>
    </source>
</evidence>
<dbReference type="SUPFAM" id="SSF53756">
    <property type="entry name" value="UDP-Glycosyltransferase/glycogen phosphorylase"/>
    <property type="match status" value="1"/>
</dbReference>
<organism evidence="2 3">
    <name type="scientific">Luteimonas fraxinea</name>
    <dbReference type="NCBI Taxonomy" id="2901869"/>
    <lineage>
        <taxon>Bacteria</taxon>
        <taxon>Pseudomonadati</taxon>
        <taxon>Pseudomonadota</taxon>
        <taxon>Gammaproteobacteria</taxon>
        <taxon>Lysobacterales</taxon>
        <taxon>Lysobacteraceae</taxon>
        <taxon>Luteimonas</taxon>
    </lineage>
</organism>
<feature type="domain" description="Glycosyl transferase family 1" evidence="1">
    <location>
        <begin position="523"/>
        <end position="665"/>
    </location>
</feature>
<dbReference type="PANTHER" id="PTHR46401:SF9">
    <property type="entry name" value="MANNOSYLTRANSFERASE A"/>
    <property type="match status" value="1"/>
</dbReference>
<reference evidence="2" key="2">
    <citation type="journal article" date="2022" name="Syst. Appl. Microbiol.">
        <title>Physiological and genomic characterisation of Luteimonas fraxinea sp. nov., a bacterial species associated with trees tolerant to ash dieback.</title>
        <authorList>
            <person name="Ulrich K."/>
            <person name="Becker R."/>
            <person name="Behrendt U."/>
            <person name="Kube M."/>
            <person name="Schneck V."/>
            <person name="Ulrich A."/>
        </authorList>
    </citation>
    <scope>NUCLEOTIDE SEQUENCE</scope>
    <source>
        <strain evidence="2">A1P009</strain>
    </source>
</reference>
<dbReference type="CDD" id="cd03809">
    <property type="entry name" value="GT4_MtfB-like"/>
    <property type="match status" value="1"/>
</dbReference>
<dbReference type="EMBL" id="JAJQKU010000007">
    <property type="protein sequence ID" value="MCD9098596.1"/>
    <property type="molecule type" value="Genomic_DNA"/>
</dbReference>
<dbReference type="Pfam" id="PF00534">
    <property type="entry name" value="Glycos_transf_1"/>
    <property type="match status" value="1"/>
</dbReference>